<evidence type="ECO:0000313" key="3">
    <source>
        <dbReference type="EMBL" id="NHK29256.1"/>
    </source>
</evidence>
<dbReference type="Proteomes" id="UP000621856">
    <property type="component" value="Unassembled WGS sequence"/>
</dbReference>
<dbReference type="RefSeq" id="WP_155142124.1">
    <property type="nucleotide sequence ID" value="NZ_BMGZ01000004.1"/>
</dbReference>
<dbReference type="InterPro" id="IPR009339">
    <property type="entry name" value="DUF998"/>
</dbReference>
<sequence>MRHIAFWTAILTGIVWLVMLVAGGLAWPGYSHVSQYISELGAIGAPQAFAINWFGFMPIGVLMIAFCLAAMLALPKSVGSILGFLGLILWAGGYVISPFFPCDYGCPVDGDQTLAQMIHNLGAVVSYLAGAVALMLLAGATKKWPGETRGLGLFALVAGIICLACFLFLAPHPFVGLVQRLGELVTFGWMIACGFYLVRTKENP</sequence>
<dbReference type="Proteomes" id="UP000818603">
    <property type="component" value="Unassembled WGS sequence"/>
</dbReference>
<reference evidence="3 5" key="2">
    <citation type="submission" date="2020-02" db="EMBL/GenBank/DDBJ databases">
        <title>Genome sequence of Parvularcula flava strain NH6-79.</title>
        <authorList>
            <person name="Abdul Karim M.H."/>
            <person name="Lam M.Q."/>
            <person name="Chen S.J."/>
            <person name="Yahya A."/>
            <person name="Shahir S."/>
            <person name="Shamsir M.S."/>
            <person name="Chong C.S."/>
        </authorList>
    </citation>
    <scope>NUCLEOTIDE SEQUENCE [LARGE SCALE GENOMIC DNA]</scope>
    <source>
        <strain evidence="3 5">NH6-79</strain>
    </source>
</reference>
<organism evidence="2 4">
    <name type="scientific">Aquisalinus luteolus</name>
    <dbReference type="NCBI Taxonomy" id="1566827"/>
    <lineage>
        <taxon>Bacteria</taxon>
        <taxon>Pseudomonadati</taxon>
        <taxon>Pseudomonadota</taxon>
        <taxon>Alphaproteobacteria</taxon>
        <taxon>Parvularculales</taxon>
        <taxon>Parvularculaceae</taxon>
        <taxon>Aquisalinus</taxon>
    </lineage>
</organism>
<feature type="transmembrane region" description="Helical" evidence="1">
    <location>
        <begin position="81"/>
        <end position="100"/>
    </location>
</feature>
<comment type="caution">
    <text evidence="2">The sequence shown here is derived from an EMBL/GenBank/DDBJ whole genome shotgun (WGS) entry which is preliminary data.</text>
</comment>
<keyword evidence="1" id="KW-0812">Transmembrane</keyword>
<keyword evidence="5" id="KW-1185">Reference proteome</keyword>
<protein>
    <submittedName>
        <fullName evidence="3">DUF998 domain-containing protein</fullName>
    </submittedName>
</protein>
<feature type="transmembrane region" description="Helical" evidence="1">
    <location>
        <begin position="50"/>
        <end position="74"/>
    </location>
</feature>
<name>A0A8J3AAT1_9PROT</name>
<accession>A0A8J3AAT1</accession>
<feature type="transmembrane region" description="Helical" evidence="1">
    <location>
        <begin position="120"/>
        <end position="139"/>
    </location>
</feature>
<feature type="transmembrane region" description="Helical" evidence="1">
    <location>
        <begin position="7"/>
        <end position="30"/>
    </location>
</feature>
<dbReference type="EMBL" id="VCJR02000004">
    <property type="protein sequence ID" value="NHK29256.1"/>
    <property type="molecule type" value="Genomic_DNA"/>
</dbReference>
<evidence type="ECO:0000313" key="4">
    <source>
        <dbReference type="Proteomes" id="UP000621856"/>
    </source>
</evidence>
<keyword evidence="1" id="KW-0472">Membrane</keyword>
<dbReference type="AlphaFoldDB" id="A0A8J3AAT1"/>
<reference evidence="2" key="3">
    <citation type="submission" date="2020-09" db="EMBL/GenBank/DDBJ databases">
        <authorList>
            <person name="Sun Q."/>
            <person name="Zhou Y."/>
        </authorList>
    </citation>
    <scope>NUCLEOTIDE SEQUENCE</scope>
    <source>
        <strain evidence="2">CGMCC 1.14984</strain>
    </source>
</reference>
<feature type="transmembrane region" description="Helical" evidence="1">
    <location>
        <begin position="177"/>
        <end position="198"/>
    </location>
</feature>
<keyword evidence="1" id="KW-1133">Transmembrane helix</keyword>
<feature type="transmembrane region" description="Helical" evidence="1">
    <location>
        <begin position="151"/>
        <end position="171"/>
    </location>
</feature>
<dbReference type="EMBL" id="BMGZ01000004">
    <property type="protein sequence ID" value="GGI01328.1"/>
    <property type="molecule type" value="Genomic_DNA"/>
</dbReference>
<reference evidence="2" key="1">
    <citation type="journal article" date="2014" name="Int. J. Syst. Evol. Microbiol.">
        <title>Complete genome sequence of Corynebacterium casei LMG S-19264T (=DSM 44701T), isolated from a smear-ripened cheese.</title>
        <authorList>
            <consortium name="US DOE Joint Genome Institute (JGI-PGF)"/>
            <person name="Walter F."/>
            <person name="Albersmeier A."/>
            <person name="Kalinowski J."/>
            <person name="Ruckert C."/>
        </authorList>
    </citation>
    <scope>NUCLEOTIDE SEQUENCE</scope>
    <source>
        <strain evidence="2">CGMCC 1.14984</strain>
    </source>
</reference>
<evidence type="ECO:0000313" key="2">
    <source>
        <dbReference type="EMBL" id="GGI01328.1"/>
    </source>
</evidence>
<gene>
    <name evidence="3" type="ORF">FF098_015160</name>
    <name evidence="2" type="ORF">GCM10011355_31710</name>
</gene>
<proteinExistence type="predicted"/>
<evidence type="ECO:0000313" key="5">
    <source>
        <dbReference type="Proteomes" id="UP000818603"/>
    </source>
</evidence>
<dbReference type="Pfam" id="PF06197">
    <property type="entry name" value="DUF998"/>
    <property type="match status" value="1"/>
</dbReference>
<evidence type="ECO:0000256" key="1">
    <source>
        <dbReference type="SAM" id="Phobius"/>
    </source>
</evidence>